<dbReference type="EMBL" id="CP013747">
    <property type="protein sequence ID" value="ALV40625.1"/>
    <property type="molecule type" value="Genomic_DNA"/>
</dbReference>
<keyword evidence="1" id="KW-0472">Membrane</keyword>
<dbReference type="InterPro" id="IPR025324">
    <property type="entry name" value="DUF4230"/>
</dbReference>
<organism evidence="2">
    <name type="scientific">Pseudarthrobacter sulfonivorans</name>
    <dbReference type="NCBI Taxonomy" id="121292"/>
    <lineage>
        <taxon>Bacteria</taxon>
        <taxon>Bacillati</taxon>
        <taxon>Actinomycetota</taxon>
        <taxon>Actinomycetes</taxon>
        <taxon>Micrococcales</taxon>
        <taxon>Micrococcaceae</taxon>
        <taxon>Pseudarthrobacter</taxon>
    </lineage>
</organism>
<name>A0A0U3R5Z4_9MICC</name>
<evidence type="ECO:0000313" key="3">
    <source>
        <dbReference type="Proteomes" id="UP000065151"/>
    </source>
</evidence>
<evidence type="ECO:0000256" key="1">
    <source>
        <dbReference type="SAM" id="Phobius"/>
    </source>
</evidence>
<dbReference type="Proteomes" id="UP000065151">
    <property type="component" value="Chromosome"/>
</dbReference>
<protein>
    <recommendedName>
        <fullName evidence="4">DUF4230 domain-containing protein</fullName>
    </recommendedName>
</protein>
<reference evidence="2 3" key="1">
    <citation type="submission" date="2015-12" db="EMBL/GenBank/DDBJ databases">
        <authorList>
            <person name="Shamseldin A."/>
            <person name="Moawad H."/>
            <person name="Abd El-Rahim W.M."/>
            <person name="Sadowsky M.J."/>
        </authorList>
    </citation>
    <scope>NUCLEOTIDE SEQUENCE [LARGE SCALE GENOMIC DNA]</scope>
    <source>
        <strain evidence="2 3">Ar51</strain>
    </source>
</reference>
<evidence type="ECO:0008006" key="4">
    <source>
        <dbReference type="Google" id="ProtNLM"/>
    </source>
</evidence>
<proteinExistence type="predicted"/>
<dbReference type="AlphaFoldDB" id="A0A0U3R5Z4"/>
<keyword evidence="1" id="KW-0812">Transmembrane</keyword>
<gene>
    <name evidence="2" type="ORF">AU252_05115</name>
</gene>
<dbReference type="RefSeq" id="WP_058929795.1">
    <property type="nucleotide sequence ID" value="NZ_CP013747.1"/>
</dbReference>
<dbReference type="KEGG" id="psul:AU252_05115"/>
<accession>A0A0U3R5Z4</accession>
<sequence length="208" mass="22285">MSEPKSLKSVALIASLVAVVLTAFLVATMLGYGPLSNKSERSQTVLLKSVKEVSQLHSAIGTFELVVDTGDDDAGMPDFISGRRALFVAAGTVNAHVDLAGLAEEDLKLSADGKSVKVRLPEVQLDKPNIDLDKFRVYSQDRGLVDRIVDVFEAPQQVELLRLSETKMAAAAEESELRERAAENAKATLTGLFGSLGYGVTFEDETSG</sequence>
<keyword evidence="1" id="KW-1133">Transmembrane helix</keyword>
<feature type="transmembrane region" description="Helical" evidence="1">
    <location>
        <begin position="12"/>
        <end position="32"/>
    </location>
</feature>
<dbReference type="Pfam" id="PF14014">
    <property type="entry name" value="DUF4230"/>
    <property type="match status" value="1"/>
</dbReference>
<evidence type="ECO:0000313" key="2">
    <source>
        <dbReference type="EMBL" id="ALV40625.1"/>
    </source>
</evidence>
<dbReference type="STRING" id="121292.AU252_05115"/>